<keyword evidence="2" id="KW-1185">Reference proteome</keyword>
<dbReference type="Proteomes" id="UP000005442">
    <property type="component" value="Chromosome"/>
</dbReference>
<dbReference type="eggNOG" id="COG0699">
    <property type="taxonomic scope" value="Bacteria"/>
</dbReference>
<sequence>MGQIFTDVLTQFADQNRNPRLTPIIGRASAPVCVAVHGRRGVGRATVSAALSRAGVAVTTDGAEAEVAVRVIAEACKPEDEVAELPTVIILNKADLMGFGAGGPLALAQRQAAAVAASTKTPTVPMVGLLAIAELDDELMAAVRTLVVEPADLTSTDAFAESAHSLPAAVRRRLLHTLDRFGIAHAVLAVERGADLVTVRALLRRLSRVEEALMHVEAVAAPVRYRRMRATIAELHCLAIRSGDQELAGFLAADDTVLAVMGAAVEVVEADGVYVDRGDDPGAHRRRAVHWRRYGDGPVAALHRSCSADICRGSLRLLGRCR</sequence>
<gene>
    <name evidence="1" type="ordered locus">MycrhN_1531</name>
</gene>
<evidence type="ECO:0000313" key="2">
    <source>
        <dbReference type="Proteomes" id="UP000005442"/>
    </source>
</evidence>
<dbReference type="PATRIC" id="fig|710685.3.peg.1537"/>
<protein>
    <submittedName>
        <fullName evidence="1">Uncharacterized protein</fullName>
    </submittedName>
</protein>
<name>G8RHZ7_MYCRN</name>
<accession>G8RHZ7</accession>
<evidence type="ECO:0000313" key="1">
    <source>
        <dbReference type="EMBL" id="AEV72147.1"/>
    </source>
</evidence>
<dbReference type="HOGENOM" id="CLU_064477_0_0_11"/>
<dbReference type="EMBL" id="CP003169">
    <property type="protein sequence ID" value="AEV72147.1"/>
    <property type="molecule type" value="Genomic_DNA"/>
</dbReference>
<dbReference type="RefSeq" id="WP_014209962.1">
    <property type="nucleotide sequence ID" value="NC_016604.1"/>
</dbReference>
<reference evidence="1 2" key="1">
    <citation type="submission" date="2011-12" db="EMBL/GenBank/DDBJ databases">
        <title>Complete sequence of Mycobacterium rhodesiae NBB3.</title>
        <authorList>
            <consortium name="US DOE Joint Genome Institute"/>
            <person name="Lucas S."/>
            <person name="Han J."/>
            <person name="Lapidus A."/>
            <person name="Cheng J.-F."/>
            <person name="Goodwin L."/>
            <person name="Pitluck S."/>
            <person name="Peters L."/>
            <person name="Mikhailova N."/>
            <person name="Gu W."/>
            <person name="Detter J.C."/>
            <person name="Han C."/>
            <person name="Tapia R."/>
            <person name="Land M."/>
            <person name="Hauser L."/>
            <person name="Kyrpides N."/>
            <person name="Ivanova N."/>
            <person name="Pagani I."/>
            <person name="Mattes T."/>
            <person name="Holmes A."/>
            <person name="Rutledge P."/>
            <person name="Paulsen I."/>
            <person name="Coleman N."/>
            <person name="Woyke T."/>
        </authorList>
    </citation>
    <scope>NUCLEOTIDE SEQUENCE [LARGE SCALE GENOMIC DNA]</scope>
    <source>
        <strain evidence="1 2">NBB3</strain>
    </source>
</reference>
<dbReference type="KEGG" id="mrh:MycrhN_1531"/>
<proteinExistence type="predicted"/>
<dbReference type="AlphaFoldDB" id="G8RHZ7"/>
<organism evidence="1 2">
    <name type="scientific">Mycolicibacterium rhodesiae (strain NBB3)</name>
    <name type="common">Mycobacterium rhodesiae</name>
    <dbReference type="NCBI Taxonomy" id="710685"/>
    <lineage>
        <taxon>Bacteria</taxon>
        <taxon>Bacillati</taxon>
        <taxon>Actinomycetota</taxon>
        <taxon>Actinomycetes</taxon>
        <taxon>Mycobacteriales</taxon>
        <taxon>Mycobacteriaceae</taxon>
        <taxon>Mycolicibacterium</taxon>
    </lineage>
</organism>
<dbReference type="STRING" id="710685.MycrhN_1531"/>